<accession>A0AAV0WD36</accession>
<dbReference type="AlphaFoldDB" id="A0AAV0WD36"/>
<protein>
    <submittedName>
        <fullName evidence="1">Uncharacterized protein</fullName>
    </submittedName>
</protein>
<evidence type="ECO:0000313" key="2">
    <source>
        <dbReference type="Proteomes" id="UP001160148"/>
    </source>
</evidence>
<dbReference type="EMBL" id="CARXXK010000002">
    <property type="protein sequence ID" value="CAI6353622.1"/>
    <property type="molecule type" value="Genomic_DNA"/>
</dbReference>
<proteinExistence type="predicted"/>
<comment type="caution">
    <text evidence="1">The sequence shown here is derived from an EMBL/GenBank/DDBJ whole genome shotgun (WGS) entry which is preliminary data.</text>
</comment>
<evidence type="ECO:0000313" key="1">
    <source>
        <dbReference type="EMBL" id="CAI6353622.1"/>
    </source>
</evidence>
<dbReference type="Proteomes" id="UP001160148">
    <property type="component" value="Unassembled WGS sequence"/>
</dbReference>
<reference evidence="1 2" key="1">
    <citation type="submission" date="2023-01" db="EMBL/GenBank/DDBJ databases">
        <authorList>
            <person name="Whitehead M."/>
        </authorList>
    </citation>
    <scope>NUCLEOTIDE SEQUENCE [LARGE SCALE GENOMIC DNA]</scope>
</reference>
<gene>
    <name evidence="1" type="ORF">MEUPH1_LOCUS9723</name>
</gene>
<organism evidence="1 2">
    <name type="scientific">Macrosiphum euphorbiae</name>
    <name type="common">potato aphid</name>
    <dbReference type="NCBI Taxonomy" id="13131"/>
    <lineage>
        <taxon>Eukaryota</taxon>
        <taxon>Metazoa</taxon>
        <taxon>Ecdysozoa</taxon>
        <taxon>Arthropoda</taxon>
        <taxon>Hexapoda</taxon>
        <taxon>Insecta</taxon>
        <taxon>Pterygota</taxon>
        <taxon>Neoptera</taxon>
        <taxon>Paraneoptera</taxon>
        <taxon>Hemiptera</taxon>
        <taxon>Sternorrhyncha</taxon>
        <taxon>Aphidomorpha</taxon>
        <taxon>Aphidoidea</taxon>
        <taxon>Aphididae</taxon>
        <taxon>Macrosiphini</taxon>
        <taxon>Macrosiphum</taxon>
    </lineage>
</organism>
<keyword evidence="2" id="KW-1185">Reference proteome</keyword>
<name>A0AAV0WD36_9HEMI</name>
<sequence>MGLNIDVVKQGVGTTNDGNSARRFFENPNKVAEITGLDETLIYNFSVILQVISSGQRVDYIKFGVYCTKTAERYISLYKWYYMPSSVHKLLFHGADIIKHAIVPIGQLSEEAQEARN</sequence>